<dbReference type="EMBL" id="JTDO01000007">
    <property type="protein sequence ID" value="KLT72927.1"/>
    <property type="molecule type" value="Genomic_DNA"/>
</dbReference>
<organism evidence="4 5">
    <name type="scientific">Neisseria arctica</name>
    <dbReference type="NCBI Taxonomy" id="1470200"/>
    <lineage>
        <taxon>Bacteria</taxon>
        <taxon>Pseudomonadati</taxon>
        <taxon>Pseudomonadota</taxon>
        <taxon>Betaproteobacteria</taxon>
        <taxon>Neisseriales</taxon>
        <taxon>Neisseriaceae</taxon>
        <taxon>Neisseria</taxon>
    </lineage>
</organism>
<dbReference type="PROSITE" id="PS51257">
    <property type="entry name" value="PROKAR_LIPOPROTEIN"/>
    <property type="match status" value="1"/>
</dbReference>
<dbReference type="Gene3D" id="2.40.160.90">
    <property type="match status" value="1"/>
</dbReference>
<evidence type="ECO:0000313" key="4">
    <source>
        <dbReference type="EMBL" id="KLT72927.1"/>
    </source>
</evidence>
<comment type="subcellular location">
    <subcellularLocation>
        <location evidence="1">Cell outer membrane</location>
    </subcellularLocation>
</comment>
<dbReference type="InterPro" id="IPR014902">
    <property type="entry name" value="FHBP-like_C"/>
</dbReference>
<protein>
    <recommendedName>
        <fullName evidence="3">Factor H binding protein-like C-terminal domain-containing protein</fullName>
    </recommendedName>
</protein>
<dbReference type="AlphaFoldDB" id="A0A0J0YS46"/>
<evidence type="ECO:0000313" key="5">
    <source>
        <dbReference type="Proteomes" id="UP000036027"/>
    </source>
</evidence>
<dbReference type="PATRIC" id="fig|1470200.3.peg.2254"/>
<dbReference type="Pfam" id="PF08794">
    <property type="entry name" value="FHBP_C"/>
    <property type="match status" value="1"/>
</dbReference>
<evidence type="ECO:0000256" key="2">
    <source>
        <dbReference type="SAM" id="SignalP"/>
    </source>
</evidence>
<dbReference type="RefSeq" id="WP_047760901.1">
    <property type="nucleotide sequence ID" value="NZ_CP091510.1"/>
</dbReference>
<dbReference type="Proteomes" id="UP000036027">
    <property type="component" value="Unassembled WGS sequence"/>
</dbReference>
<reference evidence="4 5" key="1">
    <citation type="submission" date="2014-11" db="EMBL/GenBank/DDBJ databases">
        <title>Genome of a novel goose pathogen.</title>
        <authorList>
            <person name="Hansen C.M."/>
            <person name="Hueffer K."/>
            <person name="Choi S.C."/>
        </authorList>
    </citation>
    <scope>NUCLEOTIDE SEQUENCE [LARGE SCALE GENOMIC DNA]</scope>
    <source>
        <strain evidence="4 5">KH1503</strain>
    </source>
</reference>
<dbReference type="Gene3D" id="2.60.40.1980">
    <property type="match status" value="1"/>
</dbReference>
<comment type="caution">
    <text evidence="4">The sequence shown here is derived from an EMBL/GenBank/DDBJ whole genome shotgun (WGS) entry which is preliminary data.</text>
</comment>
<keyword evidence="5" id="KW-1185">Reference proteome</keyword>
<dbReference type="GO" id="GO:0009279">
    <property type="term" value="C:cell outer membrane"/>
    <property type="evidence" value="ECO:0007669"/>
    <property type="project" value="UniProtKB-SubCell"/>
</dbReference>
<dbReference type="STRING" id="1470200.PL75_05375"/>
<feature type="signal peptide" evidence="2">
    <location>
        <begin position="1"/>
        <end position="20"/>
    </location>
</feature>
<dbReference type="InterPro" id="IPR011250">
    <property type="entry name" value="OMP/PagP_B-barrel"/>
</dbReference>
<feature type="domain" description="Factor H binding protein-like C-terminal" evidence="3">
    <location>
        <begin position="158"/>
        <end position="256"/>
    </location>
</feature>
<name>A0A0J0YS46_9NEIS</name>
<evidence type="ECO:0000256" key="1">
    <source>
        <dbReference type="ARBA" id="ARBA00004442"/>
    </source>
</evidence>
<proteinExistence type="predicted"/>
<evidence type="ECO:0000259" key="3">
    <source>
        <dbReference type="Pfam" id="PF08794"/>
    </source>
</evidence>
<feature type="chain" id="PRO_5005247433" description="Factor H binding protein-like C-terminal domain-containing protein" evidence="2">
    <location>
        <begin position="21"/>
        <end position="282"/>
    </location>
</feature>
<keyword evidence="2" id="KW-0732">Signal</keyword>
<dbReference type="SUPFAM" id="SSF56925">
    <property type="entry name" value="OMPA-like"/>
    <property type="match status" value="1"/>
</dbReference>
<accession>A0A0J0YS46</accession>
<gene>
    <name evidence="4" type="ORF">PL75_05375</name>
</gene>
<dbReference type="OrthoDB" id="6688917at2"/>
<sequence>MRKSFVAGTVATLFMLSACGGGSGNGGGVSTEATPTSKGYISSIVLPKFDASSAYIKIDGKTYHLDNEVNRVIDISGYSKGLHRFDFESSMNIEGSNGKKNYKESHTGKAYLYKQNYSVILGADDQYVYKSSADGNQKAPEEGFTIDSLQGEETPIEALPTKGRYTYNGEAFHKDEVGKLTYTADFDAMRGSGSITGMPTFGKVTLKSAEITQVEDQEEDFKGVGVEDGVAVAEKVGSGTYDLYFFGPKAEEIVGVTTLTRPGDPKLETEEQEFEIGIAGKR</sequence>